<keyword evidence="4" id="KW-1185">Reference proteome</keyword>
<keyword evidence="1" id="KW-0472">Membrane</keyword>
<dbReference type="EMBL" id="RWJN01000334">
    <property type="protein sequence ID" value="TCD62948.1"/>
    <property type="molecule type" value="Genomic_DNA"/>
</dbReference>
<proteinExistence type="predicted"/>
<accession>A0A4R0RGV8</accession>
<evidence type="ECO:0000313" key="4">
    <source>
        <dbReference type="Proteomes" id="UP000292702"/>
    </source>
</evidence>
<dbReference type="Proteomes" id="UP000292702">
    <property type="component" value="Unassembled WGS sequence"/>
</dbReference>
<organism evidence="3 4">
    <name type="scientific">Steccherinum ochraceum</name>
    <dbReference type="NCBI Taxonomy" id="92696"/>
    <lineage>
        <taxon>Eukaryota</taxon>
        <taxon>Fungi</taxon>
        <taxon>Dikarya</taxon>
        <taxon>Basidiomycota</taxon>
        <taxon>Agaricomycotina</taxon>
        <taxon>Agaricomycetes</taxon>
        <taxon>Polyporales</taxon>
        <taxon>Steccherinaceae</taxon>
        <taxon>Steccherinum</taxon>
    </lineage>
</organism>
<sequence>MNPTKWQVDLEMNSTISGQPSESAVVSYYTLKHASCYTIVACTFLVLYDTVLTIGQEVELIWRSSLTIPGLIYFISRYSSFLFSFVWLLTKISGSPTPARCQYDTIPIIKLVRLGYQCPSTCQVTIQVWLWAVFNKNRQLLFALGSLFLLFASLQFSASVVALSHLRVVEVSPVCVTIRDTVPHNLSLNETLMRAAAMRMPPFSITTILFSMTFSIFLLALLAYKSWMTYRPKPICAHELAGVLVRDSVTYCLMILALTIYNSLLITIAPSDLIQAGIGFEIALPSIASSRLLLNLRAADKRRERRTNVEGIHVEQWETMFHIT</sequence>
<evidence type="ECO:0000256" key="1">
    <source>
        <dbReference type="SAM" id="Phobius"/>
    </source>
</evidence>
<dbReference type="AlphaFoldDB" id="A0A4R0RGV8"/>
<gene>
    <name evidence="3" type="ORF">EIP91_006211</name>
</gene>
<feature type="transmembrane region" description="Helical" evidence="1">
    <location>
        <begin position="140"/>
        <end position="163"/>
    </location>
</feature>
<comment type="caution">
    <text evidence="3">The sequence shown here is derived from an EMBL/GenBank/DDBJ whole genome shotgun (WGS) entry which is preliminary data.</text>
</comment>
<feature type="transmembrane region" description="Helical" evidence="1">
    <location>
        <begin position="274"/>
        <end position="294"/>
    </location>
</feature>
<dbReference type="OrthoDB" id="3266891at2759"/>
<reference evidence="3 4" key="1">
    <citation type="submission" date="2018-11" db="EMBL/GenBank/DDBJ databases">
        <title>Genome assembly of Steccherinum ochraceum LE-BIN_3174, the white-rot fungus of the Steccherinaceae family (The Residual Polyporoid clade, Polyporales, Basidiomycota).</title>
        <authorList>
            <person name="Fedorova T.V."/>
            <person name="Glazunova O.A."/>
            <person name="Landesman E.O."/>
            <person name="Moiseenko K.V."/>
            <person name="Psurtseva N.V."/>
            <person name="Savinova O.S."/>
            <person name="Shakhova N.V."/>
            <person name="Tyazhelova T.V."/>
            <person name="Vasina D.V."/>
        </authorList>
    </citation>
    <scope>NUCLEOTIDE SEQUENCE [LARGE SCALE GENOMIC DNA]</scope>
    <source>
        <strain evidence="3 4">LE-BIN_3174</strain>
    </source>
</reference>
<dbReference type="InterPro" id="IPR045340">
    <property type="entry name" value="DUF6533"/>
</dbReference>
<feature type="transmembrane region" description="Helical" evidence="1">
    <location>
        <begin position="70"/>
        <end position="90"/>
    </location>
</feature>
<name>A0A4R0RGV8_9APHY</name>
<dbReference type="Pfam" id="PF20151">
    <property type="entry name" value="DUF6533"/>
    <property type="match status" value="1"/>
</dbReference>
<protein>
    <recommendedName>
        <fullName evidence="2">DUF6533 domain-containing protein</fullName>
    </recommendedName>
</protein>
<feature type="domain" description="DUF6533" evidence="2">
    <location>
        <begin position="37"/>
        <end position="82"/>
    </location>
</feature>
<feature type="transmembrane region" description="Helical" evidence="1">
    <location>
        <begin position="249"/>
        <end position="268"/>
    </location>
</feature>
<keyword evidence="1" id="KW-1133">Transmembrane helix</keyword>
<feature type="transmembrane region" description="Helical" evidence="1">
    <location>
        <begin position="203"/>
        <end position="224"/>
    </location>
</feature>
<keyword evidence="1" id="KW-0812">Transmembrane</keyword>
<evidence type="ECO:0000259" key="2">
    <source>
        <dbReference type="Pfam" id="PF20151"/>
    </source>
</evidence>
<evidence type="ECO:0000313" key="3">
    <source>
        <dbReference type="EMBL" id="TCD62948.1"/>
    </source>
</evidence>